<proteinExistence type="predicted"/>
<evidence type="ECO:0000256" key="1">
    <source>
        <dbReference type="SAM" id="MobiDB-lite"/>
    </source>
</evidence>
<evidence type="ECO:0000313" key="3">
    <source>
        <dbReference type="EMBL" id="KAK0547472.1"/>
    </source>
</evidence>
<organism evidence="3 4">
    <name type="scientific">Tilletia horrida</name>
    <dbReference type="NCBI Taxonomy" id="155126"/>
    <lineage>
        <taxon>Eukaryota</taxon>
        <taxon>Fungi</taxon>
        <taxon>Dikarya</taxon>
        <taxon>Basidiomycota</taxon>
        <taxon>Ustilaginomycotina</taxon>
        <taxon>Exobasidiomycetes</taxon>
        <taxon>Tilletiales</taxon>
        <taxon>Tilletiaceae</taxon>
        <taxon>Tilletia</taxon>
    </lineage>
</organism>
<dbReference type="AlphaFoldDB" id="A0AAN6GPH7"/>
<keyword evidence="4" id="KW-1185">Reference proteome</keyword>
<dbReference type="EMBL" id="JAPDMZ010000160">
    <property type="protein sequence ID" value="KAK0547472.1"/>
    <property type="molecule type" value="Genomic_DNA"/>
</dbReference>
<evidence type="ECO:0000313" key="4">
    <source>
        <dbReference type="Proteomes" id="UP001176517"/>
    </source>
</evidence>
<keyword evidence="2" id="KW-1133">Transmembrane helix</keyword>
<reference evidence="3" key="1">
    <citation type="journal article" date="2023" name="PhytoFront">
        <title>Draft Genome Resources of Seven Strains of Tilletia horrida, Causal Agent of Kernel Smut of Rice.</title>
        <authorList>
            <person name="Khanal S."/>
            <person name="Antony Babu S."/>
            <person name="Zhou X.G."/>
        </authorList>
    </citation>
    <scope>NUCLEOTIDE SEQUENCE</scope>
    <source>
        <strain evidence="3">TX6</strain>
    </source>
</reference>
<feature type="region of interest" description="Disordered" evidence="1">
    <location>
        <begin position="288"/>
        <end position="313"/>
    </location>
</feature>
<evidence type="ECO:0000256" key="2">
    <source>
        <dbReference type="SAM" id="Phobius"/>
    </source>
</evidence>
<feature type="compositionally biased region" description="Basic and acidic residues" evidence="1">
    <location>
        <begin position="288"/>
        <end position="299"/>
    </location>
</feature>
<comment type="caution">
    <text evidence="3">The sequence shown here is derived from an EMBL/GenBank/DDBJ whole genome shotgun (WGS) entry which is preliminary data.</text>
</comment>
<accession>A0AAN6GPH7</accession>
<keyword evidence="2" id="KW-0812">Transmembrane</keyword>
<dbReference type="Proteomes" id="UP001176517">
    <property type="component" value="Unassembled WGS sequence"/>
</dbReference>
<gene>
    <name evidence="3" type="ORF">OC846_004834</name>
</gene>
<name>A0AAN6GPH7_9BASI</name>
<sequence length="335" mass="36355">MRLGTAARVYCPGGRRMASSSATPAPAGSRAPPPLVIYRGPPAMKPGFNLLCGAIFIGTGLNVAYIAASHLSWPIFSRDLEKNPPKLLPLGLRLATAVGIALLGVGSSYFFFLVPMRTITRMTIKPAQHTLTINKAQKLAVQPPSAAAIGAPMVHIRTTIPSFNQFIPSVFIPSNLLYGMRINGWHHPDAATKRDRVVPVESVFRFTGKATDGMSSLQAAQRGVSLAGSVGQPERKSVLLRVGRSKIAYTMESEGILKPASASPNGQAYSIYRTTWAWIKYSLRGKRDDADHTPAEAEGKTGPLSTPGLGEKEPWFLNRSKFDQLFPFERRAMQK</sequence>
<feature type="transmembrane region" description="Helical" evidence="2">
    <location>
        <begin position="88"/>
        <end position="112"/>
    </location>
</feature>
<feature type="transmembrane region" description="Helical" evidence="2">
    <location>
        <begin position="48"/>
        <end position="68"/>
    </location>
</feature>
<keyword evidence="2" id="KW-0472">Membrane</keyword>
<protein>
    <submittedName>
        <fullName evidence="3">Uncharacterized protein</fullName>
    </submittedName>
</protein>